<feature type="domain" description="DED" evidence="2">
    <location>
        <begin position="10"/>
        <end position="76"/>
    </location>
</feature>
<dbReference type="InterPro" id="IPR016729">
    <property type="entry name" value="FADD"/>
</dbReference>
<dbReference type="Gene3D" id="1.10.533.10">
    <property type="entry name" value="Death Domain, Fas"/>
    <property type="match status" value="2"/>
</dbReference>
<reference evidence="3" key="1">
    <citation type="journal article" date="2022" name="bioRxiv">
        <title>Sequencing and chromosome-scale assembly of the giantPleurodeles waltlgenome.</title>
        <authorList>
            <person name="Brown T."/>
            <person name="Elewa A."/>
            <person name="Iarovenko S."/>
            <person name="Subramanian E."/>
            <person name="Araus A.J."/>
            <person name="Petzold A."/>
            <person name="Susuki M."/>
            <person name="Suzuki K.-i.T."/>
            <person name="Hayashi T."/>
            <person name="Toyoda A."/>
            <person name="Oliveira C."/>
            <person name="Osipova E."/>
            <person name="Leigh N.D."/>
            <person name="Simon A."/>
            <person name="Yun M.H."/>
        </authorList>
    </citation>
    <scope>NUCLEOTIDE SEQUENCE</scope>
    <source>
        <strain evidence="3">20211129_DDA</strain>
        <tissue evidence="3">Liver</tissue>
    </source>
</reference>
<dbReference type="PROSITE" id="PS50017">
    <property type="entry name" value="DEATH_DOMAIN"/>
    <property type="match status" value="1"/>
</dbReference>
<sequence>MSKAHSYLPVTEKELDELKFLCREKIGKRKLESVKSGVDLFTILLEMKEISLDQLDWLRRLLSDIQREDLVEQLDSFAENGIDDTGDQPEPREREKLTAAFQVICENVGKDWRTLIRRLRVPEARVDGIVAAYPLQMREQLMQSLKEWQKRNGANANVAELLAALRGSKMKLVAEIVEEELSKL</sequence>
<dbReference type="FunFam" id="1.10.533.10:FF:000059">
    <property type="entry name" value="Fas-associated via death domain"/>
    <property type="match status" value="1"/>
</dbReference>
<evidence type="ECO:0000259" key="1">
    <source>
        <dbReference type="PROSITE" id="PS50017"/>
    </source>
</evidence>
<dbReference type="EMBL" id="JANPWB010000006">
    <property type="protein sequence ID" value="KAJ1182217.1"/>
    <property type="molecule type" value="Genomic_DNA"/>
</dbReference>
<dbReference type="InterPro" id="IPR011029">
    <property type="entry name" value="DEATH-like_dom_sf"/>
</dbReference>
<dbReference type="Pfam" id="PF01335">
    <property type="entry name" value="DED"/>
    <property type="match status" value="1"/>
</dbReference>
<dbReference type="GO" id="GO:0031265">
    <property type="term" value="C:CD95 death-inducing signaling complex"/>
    <property type="evidence" value="ECO:0007669"/>
    <property type="project" value="TreeGrafter"/>
</dbReference>
<dbReference type="GO" id="GO:0042981">
    <property type="term" value="P:regulation of apoptotic process"/>
    <property type="evidence" value="ECO:0007669"/>
    <property type="project" value="InterPro"/>
</dbReference>
<dbReference type="PANTHER" id="PTHR15077:SF10">
    <property type="entry name" value="FAS-ASSOCIATED DEATH DOMAIN PROTEIN"/>
    <property type="match status" value="1"/>
</dbReference>
<dbReference type="GO" id="GO:0097191">
    <property type="term" value="P:extrinsic apoptotic signaling pathway"/>
    <property type="evidence" value="ECO:0007669"/>
    <property type="project" value="TreeGrafter"/>
</dbReference>
<name>A0AAV7TZY5_PLEWA</name>
<protein>
    <recommendedName>
        <fullName evidence="5">Protein FADD</fullName>
    </recommendedName>
</protein>
<proteinExistence type="predicted"/>
<gene>
    <name evidence="3" type="ORF">NDU88_007411</name>
</gene>
<keyword evidence="4" id="KW-1185">Reference proteome</keyword>
<dbReference type="InterPro" id="IPR000488">
    <property type="entry name" value="Death_dom"/>
</dbReference>
<dbReference type="PROSITE" id="PS50168">
    <property type="entry name" value="DED"/>
    <property type="match status" value="1"/>
</dbReference>
<dbReference type="PANTHER" id="PTHR15077">
    <property type="entry name" value="FAS-ASSOCIATING DEATH DOMAIN-CONTAINING PROTEIN FADD"/>
    <property type="match status" value="1"/>
</dbReference>
<dbReference type="GO" id="GO:0005123">
    <property type="term" value="F:death receptor binding"/>
    <property type="evidence" value="ECO:0007669"/>
    <property type="project" value="TreeGrafter"/>
</dbReference>
<dbReference type="AlphaFoldDB" id="A0AAV7TZY5"/>
<dbReference type="Pfam" id="PF00531">
    <property type="entry name" value="Death"/>
    <property type="match status" value="1"/>
</dbReference>
<comment type="caution">
    <text evidence="3">The sequence shown here is derived from an EMBL/GenBank/DDBJ whole genome shotgun (WGS) entry which is preliminary data.</text>
</comment>
<dbReference type="SMART" id="SM00005">
    <property type="entry name" value="DEATH"/>
    <property type="match status" value="1"/>
</dbReference>
<dbReference type="GO" id="GO:0045089">
    <property type="term" value="P:positive regulation of innate immune response"/>
    <property type="evidence" value="ECO:0007669"/>
    <property type="project" value="TreeGrafter"/>
</dbReference>
<dbReference type="InterPro" id="IPR001875">
    <property type="entry name" value="DED_dom"/>
</dbReference>
<evidence type="ECO:0008006" key="5">
    <source>
        <dbReference type="Google" id="ProtNLM"/>
    </source>
</evidence>
<dbReference type="SUPFAM" id="SSF47986">
    <property type="entry name" value="DEATH domain"/>
    <property type="match status" value="1"/>
</dbReference>
<feature type="domain" description="Death" evidence="1">
    <location>
        <begin position="97"/>
        <end position="181"/>
    </location>
</feature>
<evidence type="ECO:0000313" key="3">
    <source>
        <dbReference type="EMBL" id="KAJ1182217.1"/>
    </source>
</evidence>
<dbReference type="GO" id="GO:0089720">
    <property type="term" value="F:caspase binding"/>
    <property type="evidence" value="ECO:0007669"/>
    <property type="project" value="TreeGrafter"/>
</dbReference>
<dbReference type="Proteomes" id="UP001066276">
    <property type="component" value="Chromosome 3_2"/>
</dbReference>
<evidence type="ECO:0000259" key="2">
    <source>
        <dbReference type="PROSITE" id="PS50168"/>
    </source>
</evidence>
<dbReference type="SMART" id="SM00031">
    <property type="entry name" value="DED"/>
    <property type="match status" value="1"/>
</dbReference>
<accession>A0AAV7TZY5</accession>
<evidence type="ECO:0000313" key="4">
    <source>
        <dbReference type="Proteomes" id="UP001066276"/>
    </source>
</evidence>
<dbReference type="CDD" id="cd08336">
    <property type="entry name" value="DED_FADD"/>
    <property type="match status" value="1"/>
</dbReference>
<organism evidence="3 4">
    <name type="scientific">Pleurodeles waltl</name>
    <name type="common">Iberian ribbed newt</name>
    <dbReference type="NCBI Taxonomy" id="8319"/>
    <lineage>
        <taxon>Eukaryota</taxon>
        <taxon>Metazoa</taxon>
        <taxon>Chordata</taxon>
        <taxon>Craniata</taxon>
        <taxon>Vertebrata</taxon>
        <taxon>Euteleostomi</taxon>
        <taxon>Amphibia</taxon>
        <taxon>Batrachia</taxon>
        <taxon>Caudata</taxon>
        <taxon>Salamandroidea</taxon>
        <taxon>Salamandridae</taxon>
        <taxon>Pleurodelinae</taxon>
        <taxon>Pleurodeles</taxon>
    </lineage>
</organism>